<dbReference type="EMBL" id="CM037617">
    <property type="protein sequence ID" value="KAH8005370.1"/>
    <property type="molecule type" value="Genomic_DNA"/>
</dbReference>
<evidence type="ECO:0000313" key="2">
    <source>
        <dbReference type="Proteomes" id="UP000827872"/>
    </source>
</evidence>
<gene>
    <name evidence="1" type="ORF">K3G42_026798</name>
</gene>
<name>A0ACB8FIM6_9SAUR</name>
<keyword evidence="2" id="KW-1185">Reference proteome</keyword>
<proteinExistence type="predicted"/>
<protein>
    <submittedName>
        <fullName evidence="1">Uncharacterized protein</fullName>
    </submittedName>
</protein>
<sequence length="102" mass="11340">MEPENYASTIMIRCRRAISVFFDGLTKVITRVDNTSVTILHSSHLGAGSKLANCKAAPLLFPKQREIGLNFFGKDMLQISLFCFPISELSRTIGSQLQSTEM</sequence>
<accession>A0ACB8FIM6</accession>
<comment type="caution">
    <text evidence="1">The sequence shown here is derived from an EMBL/GenBank/DDBJ whole genome shotgun (WGS) entry which is preliminary data.</text>
</comment>
<evidence type="ECO:0000313" key="1">
    <source>
        <dbReference type="EMBL" id="KAH8005370.1"/>
    </source>
</evidence>
<dbReference type="Proteomes" id="UP000827872">
    <property type="component" value="Linkage Group LG04"/>
</dbReference>
<reference evidence="1" key="1">
    <citation type="submission" date="2021-08" db="EMBL/GenBank/DDBJ databases">
        <title>The first chromosome-level gecko genome reveals the dynamic sex chromosomes of Neotropical dwarf geckos (Sphaerodactylidae: Sphaerodactylus).</title>
        <authorList>
            <person name="Pinto B.J."/>
            <person name="Keating S.E."/>
            <person name="Gamble T."/>
        </authorList>
    </citation>
    <scope>NUCLEOTIDE SEQUENCE</scope>
    <source>
        <strain evidence="1">TG3544</strain>
    </source>
</reference>
<organism evidence="1 2">
    <name type="scientific">Sphaerodactylus townsendi</name>
    <dbReference type="NCBI Taxonomy" id="933632"/>
    <lineage>
        <taxon>Eukaryota</taxon>
        <taxon>Metazoa</taxon>
        <taxon>Chordata</taxon>
        <taxon>Craniata</taxon>
        <taxon>Vertebrata</taxon>
        <taxon>Euteleostomi</taxon>
        <taxon>Lepidosauria</taxon>
        <taxon>Squamata</taxon>
        <taxon>Bifurcata</taxon>
        <taxon>Gekkota</taxon>
        <taxon>Sphaerodactylidae</taxon>
        <taxon>Sphaerodactylus</taxon>
    </lineage>
</organism>